<organism evidence="1 2">
    <name type="scientific">Candidatus Jorgensenbacteria bacterium GW2011_GWC1_48_8</name>
    <dbReference type="NCBI Taxonomy" id="1618666"/>
    <lineage>
        <taxon>Bacteria</taxon>
        <taxon>Candidatus Joergenseniibacteriota</taxon>
    </lineage>
</organism>
<accession>A0A0G1X880</accession>
<dbReference type="EMBL" id="LCPO01000013">
    <property type="protein sequence ID" value="KKU98808.1"/>
    <property type="molecule type" value="Genomic_DNA"/>
</dbReference>
<sequence>MQLLRNPLFYLGFILVIVLVFSVVRAAFTEPSNSFPGSAPAAPLDTSSLTQTKDGSLIINGSLGVGGTPVGARFYVLGPIEATGNVTATAFVGDGSGLTSLPWSELTGFPSACPSGQAVTAVGGTLTCAAVGGSSQWTTTSTGVYYNGGSVGIGTVNPTARFHVSDIGSNSIRDTNLKLSTEDFNNVSIIFEKNIVDVGLTELGRITTSDNFTIRAGAGSVLNLDGAAIVFKTGGTERLRVGSTGITPTYYPTVGSITSGVQNGNGQKSVDLGVHDLCFVTTCRVGDIDNGNGSASCRVYRTSDGKWTLYAIIVNDSDAIAETEATCADF</sequence>
<name>A0A0G1X880_9BACT</name>
<gene>
    <name evidence="1" type="ORF">UY32_C0013G0005</name>
</gene>
<evidence type="ECO:0000313" key="1">
    <source>
        <dbReference type="EMBL" id="KKU98808.1"/>
    </source>
</evidence>
<comment type="caution">
    <text evidence="1">The sequence shown here is derived from an EMBL/GenBank/DDBJ whole genome shotgun (WGS) entry which is preliminary data.</text>
</comment>
<dbReference type="AlphaFoldDB" id="A0A0G1X880"/>
<dbReference type="Proteomes" id="UP000034600">
    <property type="component" value="Unassembled WGS sequence"/>
</dbReference>
<protein>
    <submittedName>
        <fullName evidence="1">Conserved hypothetical periplasmic protein</fullName>
    </submittedName>
</protein>
<reference evidence="1 2" key="1">
    <citation type="journal article" date="2015" name="Nature">
        <title>rRNA introns, odd ribosomes, and small enigmatic genomes across a large radiation of phyla.</title>
        <authorList>
            <person name="Brown C.T."/>
            <person name="Hug L.A."/>
            <person name="Thomas B.C."/>
            <person name="Sharon I."/>
            <person name="Castelle C.J."/>
            <person name="Singh A."/>
            <person name="Wilkins M.J."/>
            <person name="Williams K.H."/>
            <person name="Banfield J.F."/>
        </authorList>
    </citation>
    <scope>NUCLEOTIDE SEQUENCE [LARGE SCALE GENOMIC DNA]</scope>
</reference>
<proteinExistence type="predicted"/>
<evidence type="ECO:0000313" key="2">
    <source>
        <dbReference type="Proteomes" id="UP000034600"/>
    </source>
</evidence>